<dbReference type="SMART" id="SM01270">
    <property type="entry name" value="Longin"/>
    <property type="match status" value="1"/>
</dbReference>
<dbReference type="PROSITE" id="PS50859">
    <property type="entry name" value="LONGIN"/>
    <property type="match status" value="1"/>
</dbReference>
<proteinExistence type="inferred from homology"/>
<evidence type="ECO:0000313" key="20">
    <source>
        <dbReference type="EMBL" id="KAK1938557.1"/>
    </source>
</evidence>
<sequence>MGDLTIICRASDGLPLVEAWEDRMTPESINKESRDNTKVTQAMKMSARMICRKLPQNSNKCSITEGDMCYHYIIEDGICYMTVTSVSYPKKMVMLYLAELCTAFSEQLSSHLGSQSLHEGVSRIGKPYSFMAFDRTIHKIRASFKDPNSSKTLNMINTSLNEVTNIMRRNIDEILQRGENLEDIGRMADGLKAETLRFKSSSKILSRQNFMDKYLIYILVATFVLLCLYFTFKGSKSTS</sequence>
<reference evidence="20" key="2">
    <citation type="submission" date="2021-05" db="EMBL/GenBank/DDBJ databases">
        <authorList>
            <person name="Pain A."/>
        </authorList>
    </citation>
    <scope>NUCLEOTIDE SEQUENCE</scope>
    <source>
        <strain evidence="20">1802A</strain>
    </source>
</reference>
<protein>
    <recommendedName>
        <fullName evidence="14">Vesicle-trafficking protein SEC22b</fullName>
    </recommendedName>
    <alternativeName>
        <fullName evidence="15">SEC22 vesicle-trafficking protein homolog B</fullName>
    </alternativeName>
</protein>
<dbReference type="GO" id="GO:0006890">
    <property type="term" value="P:retrograde vesicle-mediated transport, Golgi to endoplasmic reticulum"/>
    <property type="evidence" value="ECO:0007669"/>
    <property type="project" value="InterPro"/>
</dbReference>
<dbReference type="PRINTS" id="PR00219">
    <property type="entry name" value="SYNAPTOBREVN"/>
</dbReference>
<evidence type="ECO:0000256" key="5">
    <source>
        <dbReference type="ARBA" id="ARBA00022692"/>
    </source>
</evidence>
<dbReference type="GO" id="GO:0005789">
    <property type="term" value="C:endoplasmic reticulum membrane"/>
    <property type="evidence" value="ECO:0007669"/>
    <property type="project" value="UniProtKB-SubCell"/>
</dbReference>
<dbReference type="InterPro" id="IPR001388">
    <property type="entry name" value="Synaptobrevin-like"/>
</dbReference>
<evidence type="ECO:0000256" key="2">
    <source>
        <dbReference type="ARBA" id="ARBA00004394"/>
    </source>
</evidence>
<dbReference type="Gene3D" id="3.30.450.50">
    <property type="entry name" value="Longin domain"/>
    <property type="match status" value="1"/>
</dbReference>
<keyword evidence="10" id="KW-0333">Golgi apparatus</keyword>
<evidence type="ECO:0000256" key="9">
    <source>
        <dbReference type="ARBA" id="ARBA00022989"/>
    </source>
</evidence>
<feature type="transmembrane region" description="Helical" evidence="17">
    <location>
        <begin position="214"/>
        <end position="232"/>
    </location>
</feature>
<evidence type="ECO:0000256" key="7">
    <source>
        <dbReference type="ARBA" id="ARBA00022892"/>
    </source>
</evidence>
<dbReference type="CDD" id="cd14824">
    <property type="entry name" value="Longin"/>
    <property type="match status" value="1"/>
</dbReference>
<evidence type="ECO:0000256" key="10">
    <source>
        <dbReference type="ARBA" id="ARBA00023034"/>
    </source>
</evidence>
<keyword evidence="12 17" id="KW-0472">Membrane</keyword>
<dbReference type="GO" id="GO:0015031">
    <property type="term" value="P:protein transport"/>
    <property type="evidence" value="ECO:0007669"/>
    <property type="project" value="UniProtKB-KW"/>
</dbReference>
<evidence type="ECO:0000259" key="18">
    <source>
        <dbReference type="PROSITE" id="PS50859"/>
    </source>
</evidence>
<dbReference type="Pfam" id="PF00957">
    <property type="entry name" value="Synaptobrevin"/>
    <property type="match status" value="1"/>
</dbReference>
<evidence type="ECO:0000256" key="4">
    <source>
        <dbReference type="ARBA" id="ARBA00022448"/>
    </source>
</evidence>
<keyword evidence="7" id="KW-0931">ER-Golgi transport</keyword>
<organism evidence="20 21">
    <name type="scientific">Babesia divergens</name>
    <dbReference type="NCBI Taxonomy" id="32595"/>
    <lineage>
        <taxon>Eukaryota</taxon>
        <taxon>Sar</taxon>
        <taxon>Alveolata</taxon>
        <taxon>Apicomplexa</taxon>
        <taxon>Aconoidasida</taxon>
        <taxon>Piroplasmida</taxon>
        <taxon>Babesiidae</taxon>
        <taxon>Babesia</taxon>
    </lineage>
</organism>
<evidence type="ECO:0000256" key="6">
    <source>
        <dbReference type="ARBA" id="ARBA00022824"/>
    </source>
</evidence>
<evidence type="ECO:0000256" key="8">
    <source>
        <dbReference type="ARBA" id="ARBA00022927"/>
    </source>
</evidence>
<dbReference type="InterPro" id="IPR010908">
    <property type="entry name" value="Longin_dom"/>
</dbReference>
<keyword evidence="6" id="KW-0256">Endoplasmic reticulum</keyword>
<evidence type="ECO:0000256" key="16">
    <source>
        <dbReference type="PROSITE-ProRule" id="PRU00290"/>
    </source>
</evidence>
<dbReference type="Proteomes" id="UP001195914">
    <property type="component" value="Unassembled WGS sequence"/>
</dbReference>
<evidence type="ECO:0000259" key="19">
    <source>
        <dbReference type="PROSITE" id="PS50892"/>
    </source>
</evidence>
<evidence type="ECO:0000256" key="13">
    <source>
        <dbReference type="ARBA" id="ARBA00024187"/>
    </source>
</evidence>
<evidence type="ECO:0000256" key="1">
    <source>
        <dbReference type="ARBA" id="ARBA00004163"/>
    </source>
</evidence>
<dbReference type="InterPro" id="IPR011012">
    <property type="entry name" value="Longin-like_dom_sf"/>
</dbReference>
<dbReference type="PROSITE" id="PS50892">
    <property type="entry name" value="V_SNARE"/>
    <property type="match status" value="1"/>
</dbReference>
<evidence type="ECO:0000256" key="15">
    <source>
        <dbReference type="ARBA" id="ARBA00033315"/>
    </source>
</evidence>
<dbReference type="Gene3D" id="1.20.5.110">
    <property type="match status" value="1"/>
</dbReference>
<dbReference type="InterPro" id="IPR044565">
    <property type="entry name" value="Sec22"/>
</dbReference>
<dbReference type="GO" id="GO:0000139">
    <property type="term" value="C:Golgi membrane"/>
    <property type="evidence" value="ECO:0007669"/>
    <property type="project" value="UniProtKB-SubCell"/>
</dbReference>
<dbReference type="SUPFAM" id="SSF58038">
    <property type="entry name" value="SNARE fusion complex"/>
    <property type="match status" value="1"/>
</dbReference>
<gene>
    <name evidence="20" type="ORF">X943_002271</name>
</gene>
<dbReference type="AlphaFoldDB" id="A0AAD9LK56"/>
<evidence type="ECO:0000256" key="3">
    <source>
        <dbReference type="ARBA" id="ARBA00008025"/>
    </source>
</evidence>
<dbReference type="GO" id="GO:0006888">
    <property type="term" value="P:endoplasmic reticulum to Golgi vesicle-mediated transport"/>
    <property type="evidence" value="ECO:0007669"/>
    <property type="project" value="InterPro"/>
</dbReference>
<dbReference type="SUPFAM" id="SSF64356">
    <property type="entry name" value="SNARE-like"/>
    <property type="match status" value="1"/>
</dbReference>
<accession>A0AAD9LK56</accession>
<evidence type="ECO:0000256" key="12">
    <source>
        <dbReference type="ARBA" id="ARBA00023136"/>
    </source>
</evidence>
<reference evidence="20" key="1">
    <citation type="journal article" date="2014" name="Nucleic Acids Res.">
        <title>The evolutionary dynamics of variant antigen genes in Babesia reveal a history of genomic innovation underlying host-parasite interaction.</title>
        <authorList>
            <person name="Jackson A.P."/>
            <person name="Otto T.D."/>
            <person name="Darby A."/>
            <person name="Ramaprasad A."/>
            <person name="Xia D."/>
            <person name="Echaide I.E."/>
            <person name="Farber M."/>
            <person name="Gahlot S."/>
            <person name="Gamble J."/>
            <person name="Gupta D."/>
            <person name="Gupta Y."/>
            <person name="Jackson L."/>
            <person name="Malandrin L."/>
            <person name="Malas T.B."/>
            <person name="Moussa E."/>
            <person name="Nair M."/>
            <person name="Reid A.J."/>
            <person name="Sanders M."/>
            <person name="Sharma J."/>
            <person name="Tracey A."/>
            <person name="Quail M.A."/>
            <person name="Weir W."/>
            <person name="Wastling J.M."/>
            <person name="Hall N."/>
            <person name="Willadsen P."/>
            <person name="Lingelbach K."/>
            <person name="Shiels B."/>
            <person name="Tait A."/>
            <person name="Berriman M."/>
            <person name="Allred D.R."/>
            <person name="Pain A."/>
        </authorList>
    </citation>
    <scope>NUCLEOTIDE SEQUENCE</scope>
    <source>
        <strain evidence="20">1802A</strain>
    </source>
</reference>
<comment type="subcellular location">
    <subcellularLocation>
        <location evidence="1">Endoplasmic reticulum membrane</location>
        <topology evidence="1">Single-pass type IV membrane protein</topology>
    </subcellularLocation>
    <subcellularLocation>
        <location evidence="13">Endoplasmic reticulum-Golgi intermediate compartment membrane</location>
    </subcellularLocation>
    <subcellularLocation>
        <location evidence="2">Golgi apparatus membrane</location>
    </subcellularLocation>
</comment>
<name>A0AAD9LK56_BABDI</name>
<evidence type="ECO:0000256" key="11">
    <source>
        <dbReference type="ARBA" id="ARBA00023054"/>
    </source>
</evidence>
<evidence type="ECO:0000256" key="14">
    <source>
        <dbReference type="ARBA" id="ARBA00024248"/>
    </source>
</evidence>
<dbReference type="GO" id="GO:0033116">
    <property type="term" value="C:endoplasmic reticulum-Golgi intermediate compartment membrane"/>
    <property type="evidence" value="ECO:0007669"/>
    <property type="project" value="UniProtKB-SubCell"/>
</dbReference>
<feature type="domain" description="Longin" evidence="18">
    <location>
        <begin position="6"/>
        <end position="137"/>
    </location>
</feature>
<dbReference type="InterPro" id="IPR042855">
    <property type="entry name" value="V_SNARE_CC"/>
</dbReference>
<keyword evidence="4" id="KW-0813">Transport</keyword>
<evidence type="ECO:0000313" key="21">
    <source>
        <dbReference type="Proteomes" id="UP001195914"/>
    </source>
</evidence>
<keyword evidence="8" id="KW-0653">Protein transport</keyword>
<feature type="domain" description="V-SNARE coiled-coil homology" evidence="19">
    <location>
        <begin position="152"/>
        <end position="212"/>
    </location>
</feature>
<dbReference type="PANTHER" id="PTHR45837">
    <property type="entry name" value="VESICLE-TRAFFICKING PROTEIN SEC22B"/>
    <property type="match status" value="1"/>
</dbReference>
<dbReference type="Pfam" id="PF13774">
    <property type="entry name" value="Longin"/>
    <property type="match status" value="1"/>
</dbReference>
<keyword evidence="5 17" id="KW-0812">Transmembrane</keyword>
<keyword evidence="11 16" id="KW-0175">Coiled coil</keyword>
<comment type="caution">
    <text evidence="20">The sequence shown here is derived from an EMBL/GenBank/DDBJ whole genome shotgun (WGS) entry which is preliminary data.</text>
</comment>
<dbReference type="GO" id="GO:0005484">
    <property type="term" value="F:SNAP receptor activity"/>
    <property type="evidence" value="ECO:0007669"/>
    <property type="project" value="InterPro"/>
</dbReference>
<evidence type="ECO:0000256" key="17">
    <source>
        <dbReference type="SAM" id="Phobius"/>
    </source>
</evidence>
<keyword evidence="9 17" id="KW-1133">Transmembrane helix</keyword>
<comment type="similarity">
    <text evidence="3">Belongs to the synaptobrevin family.</text>
</comment>
<keyword evidence="21" id="KW-1185">Reference proteome</keyword>
<dbReference type="EMBL" id="JAHBMH010000024">
    <property type="protein sequence ID" value="KAK1938557.1"/>
    <property type="molecule type" value="Genomic_DNA"/>
</dbReference>